<protein>
    <submittedName>
        <fullName evidence="2">Uncharacterized protein</fullName>
    </submittedName>
</protein>
<dbReference type="AlphaFoldDB" id="A0ABD3QU85"/>
<evidence type="ECO:0000313" key="3">
    <source>
        <dbReference type="Proteomes" id="UP001530400"/>
    </source>
</evidence>
<feature type="chain" id="PRO_5044767442" evidence="1">
    <location>
        <begin position="22"/>
        <end position="281"/>
    </location>
</feature>
<name>A0ABD3QU85_9STRA</name>
<organism evidence="2 3">
    <name type="scientific">Cyclotella atomus</name>
    <dbReference type="NCBI Taxonomy" id="382360"/>
    <lineage>
        <taxon>Eukaryota</taxon>
        <taxon>Sar</taxon>
        <taxon>Stramenopiles</taxon>
        <taxon>Ochrophyta</taxon>
        <taxon>Bacillariophyta</taxon>
        <taxon>Coscinodiscophyceae</taxon>
        <taxon>Thalassiosirophycidae</taxon>
        <taxon>Stephanodiscales</taxon>
        <taxon>Stephanodiscaceae</taxon>
        <taxon>Cyclotella</taxon>
    </lineage>
</organism>
<dbReference type="Proteomes" id="UP001530400">
    <property type="component" value="Unassembled WGS sequence"/>
</dbReference>
<comment type="caution">
    <text evidence="2">The sequence shown here is derived from an EMBL/GenBank/DDBJ whole genome shotgun (WGS) entry which is preliminary data.</text>
</comment>
<proteinExistence type="predicted"/>
<dbReference type="EMBL" id="JALLPJ020000064">
    <property type="protein sequence ID" value="KAL3803738.1"/>
    <property type="molecule type" value="Genomic_DNA"/>
</dbReference>
<accession>A0ABD3QU85</accession>
<evidence type="ECO:0000313" key="2">
    <source>
        <dbReference type="EMBL" id="KAL3803738.1"/>
    </source>
</evidence>
<evidence type="ECO:0000256" key="1">
    <source>
        <dbReference type="SAM" id="SignalP"/>
    </source>
</evidence>
<keyword evidence="1" id="KW-0732">Signal</keyword>
<feature type="signal peptide" evidence="1">
    <location>
        <begin position="1"/>
        <end position="21"/>
    </location>
</feature>
<gene>
    <name evidence="2" type="ORF">ACHAWO_003373</name>
</gene>
<keyword evidence="3" id="KW-1185">Reference proteome</keyword>
<reference evidence="2 3" key="1">
    <citation type="submission" date="2024-10" db="EMBL/GenBank/DDBJ databases">
        <title>Updated reference genomes for cyclostephanoid diatoms.</title>
        <authorList>
            <person name="Roberts W.R."/>
            <person name="Alverson A.J."/>
        </authorList>
    </citation>
    <scope>NUCLEOTIDE SEQUENCE [LARGE SCALE GENOMIC DNA]</scope>
    <source>
        <strain evidence="2 3">AJA010-31</strain>
    </source>
</reference>
<sequence length="281" mass="31009">MKLSTAFVAVLAAAHSSPASAQMKRLRKDESASDLHKYTQEKHTVNEKWSDPMHDLQARIVKSASKHTVEEEWGRAMHNLQARTVKSPSKHTVDEEWGRTMQDLQARTVKSARKSGISSKVIQEAIAAVASNAHVTCDDSAGCAECYECIYKVEDVYVCAPDPSCTSGDDQVHEPTFQCVVAPDRPGDIFPVCPGMAYSKYCDGDGDCGSSFCACEAGLAFCDTQSNPCSDNSNLPSDDHYGDDLYGPDHYDYGDDHFISYHYGDDHFSYHLQPLEFGELE</sequence>